<gene>
    <name evidence="11" type="ORF">BEMITA_LOCUS5090</name>
</gene>
<dbReference type="GO" id="GO:0005813">
    <property type="term" value="C:centrosome"/>
    <property type="evidence" value="ECO:0007669"/>
    <property type="project" value="UniProtKB-SubCell"/>
</dbReference>
<comment type="subcellular location">
    <subcellularLocation>
        <location evidence="2">Cytoplasm</location>
        <location evidence="2">Cytoskeleton</location>
        <location evidence="2">Microtubule organizing center</location>
        <location evidence="2">Centrosome</location>
    </subcellularLocation>
    <subcellularLocation>
        <location evidence="1">Cytoplasm</location>
        <location evidence="1">Cytoskeleton</location>
        <location evidence="1">Spindle</location>
    </subcellularLocation>
</comment>
<keyword evidence="4" id="KW-0963">Cytoplasm</keyword>
<evidence type="ECO:0000259" key="10">
    <source>
        <dbReference type="Pfam" id="PF04880"/>
    </source>
</evidence>
<dbReference type="Pfam" id="PF04880">
    <property type="entry name" value="NUDE_C"/>
    <property type="match status" value="1"/>
</dbReference>
<name>A0A9P0A7L7_BEMTA</name>
<proteinExistence type="inferred from homology"/>
<reference evidence="11" key="1">
    <citation type="submission" date="2021-12" db="EMBL/GenBank/DDBJ databases">
        <authorList>
            <person name="King R."/>
        </authorList>
    </citation>
    <scope>NUCLEOTIDE SEQUENCE</scope>
</reference>
<dbReference type="PANTHER" id="PTHR10921:SF1">
    <property type="entry name" value="NUCLEAR DISTRIBUTION PROTEIN NUDE HOMOLOG"/>
    <property type="match status" value="1"/>
</dbReference>
<evidence type="ECO:0000256" key="6">
    <source>
        <dbReference type="ARBA" id="ARBA00023054"/>
    </source>
</evidence>
<evidence type="ECO:0000313" key="12">
    <source>
        <dbReference type="Proteomes" id="UP001152759"/>
    </source>
</evidence>
<evidence type="ECO:0000256" key="5">
    <source>
        <dbReference type="ARBA" id="ARBA00022701"/>
    </source>
</evidence>
<dbReference type="GO" id="GO:0000132">
    <property type="term" value="P:establishment of mitotic spindle orientation"/>
    <property type="evidence" value="ECO:0007669"/>
    <property type="project" value="TreeGrafter"/>
</dbReference>
<dbReference type="GO" id="GO:0051642">
    <property type="term" value="P:centrosome localization"/>
    <property type="evidence" value="ECO:0007669"/>
    <property type="project" value="TreeGrafter"/>
</dbReference>
<dbReference type="GO" id="GO:0005871">
    <property type="term" value="C:kinesin complex"/>
    <property type="evidence" value="ECO:0007669"/>
    <property type="project" value="TreeGrafter"/>
</dbReference>
<evidence type="ECO:0000256" key="2">
    <source>
        <dbReference type="ARBA" id="ARBA00004300"/>
    </source>
</evidence>
<evidence type="ECO:0000256" key="7">
    <source>
        <dbReference type="ARBA" id="ARBA00023212"/>
    </source>
</evidence>
<dbReference type="EMBL" id="OU963863">
    <property type="protein sequence ID" value="CAH0385914.1"/>
    <property type="molecule type" value="Genomic_DNA"/>
</dbReference>
<feature type="coiled-coil region" evidence="8">
    <location>
        <begin position="11"/>
        <end position="175"/>
    </location>
</feature>
<evidence type="ECO:0000256" key="1">
    <source>
        <dbReference type="ARBA" id="ARBA00004186"/>
    </source>
</evidence>
<dbReference type="GO" id="GO:0007100">
    <property type="term" value="P:mitotic centrosome separation"/>
    <property type="evidence" value="ECO:0007669"/>
    <property type="project" value="TreeGrafter"/>
</dbReference>
<evidence type="ECO:0000256" key="9">
    <source>
        <dbReference type="SAM" id="MobiDB-lite"/>
    </source>
</evidence>
<evidence type="ECO:0000256" key="3">
    <source>
        <dbReference type="ARBA" id="ARBA00007429"/>
    </source>
</evidence>
<feature type="domain" description="NUDE" evidence="10">
    <location>
        <begin position="123"/>
        <end position="295"/>
    </location>
</feature>
<dbReference type="GO" id="GO:0005819">
    <property type="term" value="C:spindle"/>
    <property type="evidence" value="ECO:0007669"/>
    <property type="project" value="UniProtKB-SubCell"/>
</dbReference>
<organism evidence="11 12">
    <name type="scientific">Bemisia tabaci</name>
    <name type="common">Sweetpotato whitefly</name>
    <name type="synonym">Aleurodes tabaci</name>
    <dbReference type="NCBI Taxonomy" id="7038"/>
    <lineage>
        <taxon>Eukaryota</taxon>
        <taxon>Metazoa</taxon>
        <taxon>Ecdysozoa</taxon>
        <taxon>Arthropoda</taxon>
        <taxon>Hexapoda</taxon>
        <taxon>Insecta</taxon>
        <taxon>Pterygota</taxon>
        <taxon>Neoptera</taxon>
        <taxon>Paraneoptera</taxon>
        <taxon>Hemiptera</taxon>
        <taxon>Sternorrhyncha</taxon>
        <taxon>Aleyrodoidea</taxon>
        <taxon>Aleyrodidae</taxon>
        <taxon>Aleyrodinae</taxon>
        <taxon>Bemisia</taxon>
    </lineage>
</organism>
<dbReference type="PANTHER" id="PTHR10921">
    <property type="entry name" value="NUCLEAR DISTRIBUTION PROTEIN NUDE HOMOLOG 1"/>
    <property type="match status" value="1"/>
</dbReference>
<dbReference type="InterPro" id="IPR033494">
    <property type="entry name" value="NUDE"/>
</dbReference>
<keyword evidence="5" id="KW-0493">Microtubule</keyword>
<feature type="region of interest" description="Disordered" evidence="9">
    <location>
        <begin position="262"/>
        <end position="303"/>
    </location>
</feature>
<dbReference type="AlphaFoldDB" id="A0A9P0A7L7"/>
<comment type="similarity">
    <text evidence="3">Belongs to the nudE family.</text>
</comment>
<dbReference type="GO" id="GO:0007059">
    <property type="term" value="P:chromosome segregation"/>
    <property type="evidence" value="ECO:0007669"/>
    <property type="project" value="TreeGrafter"/>
</dbReference>
<dbReference type="InterPro" id="IPR006964">
    <property type="entry name" value="NUDE_dom"/>
</dbReference>
<accession>A0A9P0A7L7</accession>
<evidence type="ECO:0000256" key="8">
    <source>
        <dbReference type="SAM" id="Coils"/>
    </source>
</evidence>
<dbReference type="GO" id="GO:0007020">
    <property type="term" value="P:microtubule nucleation"/>
    <property type="evidence" value="ECO:0007669"/>
    <property type="project" value="TreeGrafter"/>
</dbReference>
<dbReference type="GO" id="GO:0047496">
    <property type="term" value="P:vesicle transport along microtubule"/>
    <property type="evidence" value="ECO:0007669"/>
    <property type="project" value="TreeGrafter"/>
</dbReference>
<sequence>MPQFASKDEEITYWKERSDELDKELEEFREQSHMLEKELEASLEQADRTIRDLRIRNNRLQLENDTLRSKLEETTRDLTAQITELQEESKQYRDREEHYLKFIRELEQKNDDLERLQRATHVSLGEFEAKMNSAIERNVLLELELDEKENLKAMVQRLKDETRDLKQEILIKEKINSSDKSEKSSAVRRGNSFRLATTDGLIDSNKLTASTEEMPSSKLSQQNSTIKSYAASPGITTPTKISAMNIVGDLLRKVGALESKLASCNRNSPRPSLTTSSDSRDSFRGRNLSRGTSTPSIHRLVQS</sequence>
<dbReference type="GO" id="GO:0016477">
    <property type="term" value="P:cell migration"/>
    <property type="evidence" value="ECO:0007669"/>
    <property type="project" value="TreeGrafter"/>
</dbReference>
<dbReference type="GO" id="GO:0005874">
    <property type="term" value="C:microtubule"/>
    <property type="evidence" value="ECO:0007669"/>
    <property type="project" value="UniProtKB-KW"/>
</dbReference>
<feature type="compositionally biased region" description="Polar residues" evidence="9">
    <location>
        <begin position="262"/>
        <end position="277"/>
    </location>
</feature>
<keyword evidence="6 8" id="KW-0175">Coiled coil</keyword>
<feature type="compositionally biased region" description="Polar residues" evidence="9">
    <location>
        <begin position="289"/>
        <end position="303"/>
    </location>
</feature>
<evidence type="ECO:0000313" key="11">
    <source>
        <dbReference type="EMBL" id="CAH0385914.1"/>
    </source>
</evidence>
<dbReference type="Gene3D" id="6.10.250.1080">
    <property type="match status" value="1"/>
</dbReference>
<keyword evidence="7" id="KW-0206">Cytoskeleton</keyword>
<keyword evidence="12" id="KW-1185">Reference proteome</keyword>
<protein>
    <recommendedName>
        <fullName evidence="10">NUDE domain-containing protein</fullName>
    </recommendedName>
</protein>
<dbReference type="GO" id="GO:0008017">
    <property type="term" value="F:microtubule binding"/>
    <property type="evidence" value="ECO:0007669"/>
    <property type="project" value="InterPro"/>
</dbReference>
<evidence type="ECO:0000256" key="4">
    <source>
        <dbReference type="ARBA" id="ARBA00022490"/>
    </source>
</evidence>
<dbReference type="Proteomes" id="UP001152759">
    <property type="component" value="Chromosome 2"/>
</dbReference>
<dbReference type="GO" id="GO:0000776">
    <property type="term" value="C:kinetochore"/>
    <property type="evidence" value="ECO:0007669"/>
    <property type="project" value="TreeGrafter"/>
</dbReference>